<reference evidence="2" key="2">
    <citation type="journal article" date="2023" name="IMA Fungus">
        <title>Comparative genomic study of the Penicillium genus elucidates a diverse pangenome and 15 lateral gene transfer events.</title>
        <authorList>
            <person name="Petersen C."/>
            <person name="Sorensen T."/>
            <person name="Nielsen M.R."/>
            <person name="Sondergaard T.E."/>
            <person name="Sorensen J.L."/>
            <person name="Fitzpatrick D.A."/>
            <person name="Frisvad J.C."/>
            <person name="Nielsen K.L."/>
        </authorList>
    </citation>
    <scope>NUCLEOTIDE SEQUENCE</scope>
    <source>
        <strain evidence="2">IBT 35675</strain>
    </source>
</reference>
<dbReference type="AlphaFoldDB" id="A0A9W9RV72"/>
<name>A0A9W9RV72_PENBR</name>
<dbReference type="Proteomes" id="UP001148299">
    <property type="component" value="Unassembled WGS sequence"/>
</dbReference>
<keyword evidence="3" id="KW-1185">Reference proteome</keyword>
<feature type="region of interest" description="Disordered" evidence="1">
    <location>
        <begin position="103"/>
        <end position="125"/>
    </location>
</feature>
<evidence type="ECO:0000313" key="2">
    <source>
        <dbReference type="EMBL" id="KAJ5366756.1"/>
    </source>
</evidence>
<evidence type="ECO:0000256" key="1">
    <source>
        <dbReference type="SAM" id="MobiDB-lite"/>
    </source>
</evidence>
<comment type="caution">
    <text evidence="2">The sequence shown here is derived from an EMBL/GenBank/DDBJ whole genome shotgun (WGS) entry which is preliminary data.</text>
</comment>
<protein>
    <submittedName>
        <fullName evidence="2">Uncharacterized protein</fullName>
    </submittedName>
</protein>
<organism evidence="2 3">
    <name type="scientific">Penicillium brevicompactum</name>
    <dbReference type="NCBI Taxonomy" id="5074"/>
    <lineage>
        <taxon>Eukaryota</taxon>
        <taxon>Fungi</taxon>
        <taxon>Dikarya</taxon>
        <taxon>Ascomycota</taxon>
        <taxon>Pezizomycotina</taxon>
        <taxon>Eurotiomycetes</taxon>
        <taxon>Eurotiomycetidae</taxon>
        <taxon>Eurotiales</taxon>
        <taxon>Aspergillaceae</taxon>
        <taxon>Penicillium</taxon>
    </lineage>
</organism>
<dbReference type="EMBL" id="JAPZBR010000001">
    <property type="protein sequence ID" value="KAJ5366756.1"/>
    <property type="molecule type" value="Genomic_DNA"/>
</dbReference>
<dbReference type="InterPro" id="IPR022190">
    <property type="entry name" value="DUF3716"/>
</dbReference>
<gene>
    <name evidence="2" type="ORF">N7541_000697</name>
</gene>
<dbReference type="Pfam" id="PF12511">
    <property type="entry name" value="DUF3716"/>
    <property type="match status" value="1"/>
</dbReference>
<evidence type="ECO:0000313" key="3">
    <source>
        <dbReference type="Proteomes" id="UP001148299"/>
    </source>
</evidence>
<proteinExistence type="predicted"/>
<accession>A0A9W9RV72</accession>
<sequence length="213" mass="23415">MRLALRSLSRRLKLVKENSYLMTGQDMYTGKRLDERVSSSAANVESTLIKVVGTIAQQECSSCLKGNGPLCAFPDITNTVTACGNCQWNSQKSRCDFYQASPGGRATSGHRRNRSSASSGGSPQVNLVVESERATVCKAALEEIQEAIRRLQARHNIDLMQLAAMRNVLAQGVHPPPHTIPAIQAFMPTMTPEENRAEFDRILAMLERVKLAL</sequence>
<reference evidence="2" key="1">
    <citation type="submission" date="2022-12" db="EMBL/GenBank/DDBJ databases">
        <authorList>
            <person name="Petersen C."/>
        </authorList>
    </citation>
    <scope>NUCLEOTIDE SEQUENCE</scope>
    <source>
        <strain evidence="2">IBT 35675</strain>
    </source>
</reference>